<feature type="transmembrane region" description="Helical" evidence="2">
    <location>
        <begin position="949"/>
        <end position="967"/>
    </location>
</feature>
<dbReference type="AlphaFoldDB" id="A0A812NQX8"/>
<dbReference type="PANTHER" id="PTHR11319:SF35">
    <property type="entry name" value="OUTER MEMBRANE PROTEIN PMPC-RELATED"/>
    <property type="match status" value="1"/>
</dbReference>
<dbReference type="EMBL" id="CAJNJA010013934">
    <property type="protein sequence ID" value="CAE7332481.1"/>
    <property type="molecule type" value="Genomic_DNA"/>
</dbReference>
<feature type="non-terminal residue" evidence="3">
    <location>
        <position position="1"/>
    </location>
</feature>
<reference evidence="3" key="1">
    <citation type="submission" date="2021-02" db="EMBL/GenBank/DDBJ databases">
        <authorList>
            <person name="Dougan E. K."/>
            <person name="Rhodes N."/>
            <person name="Thang M."/>
            <person name="Chan C."/>
        </authorList>
    </citation>
    <scope>NUCLEOTIDE SEQUENCE</scope>
</reference>
<proteinExistence type="predicted"/>
<name>A0A812NQX8_9DINO</name>
<feature type="transmembrane region" description="Helical" evidence="2">
    <location>
        <begin position="903"/>
        <end position="929"/>
    </location>
</feature>
<feature type="transmembrane region" description="Helical" evidence="2">
    <location>
        <begin position="979"/>
        <end position="1001"/>
    </location>
</feature>
<evidence type="ECO:0000256" key="2">
    <source>
        <dbReference type="SAM" id="Phobius"/>
    </source>
</evidence>
<sequence length="1008" mass="108172">MFGLGAAEQAAFAFGIVLILPVLAERTYTTLDLVEPFPTHCDEPLTLQGHYRSSTGRTIFRRRCFIEAHDAVVELHDTVLVVKEALSLKGNLTFIATTPIMGTCVTLDGPLTITDGSLTILGCNNTDDTGGPQGGALFVKHKVNLTRAQLVIRNSTLPRLIPEMRRKAATTTTPNPSFFPKVRKNRNRNYMTSASQGGCAYFAESLELHQASAVFEDCQADVGGCVRISRDIVMDESELRFRSCSAERGGALFMGEHAPSWNAPPGTDGSSLLQQARSGKGKASWTTTPRAARKTVFRSTGGNVSMQGCEAASDGAGIFVYQGNLQSNATDMLFENCSSGAFGGAIFAGGSILRQISGSIQFRQNKAVRGGSLYVRKLKQVGGSMSFFNSTAEKTGGAIQTEGYKGSGQLLFQACTAGSLGGAIQIFSKEAADENSISSSGLIRCSETYGLMGGCVASIGRGSVELNEFELHHAASQVLGNLAYVRGAFGATRISVDDSVIRIDAAVVGLNSSRVDYLDCSETPACHLRALNLTMGPAKCAPGSGVGSKLAAGEAFRGCFRCEDGQAQLKTETNVTCQKCPFEAAICDPNMTQLEHGVMANPDNFSRILHCPNAQSCPGGRLPATPEYPMCEVGYEGDGCANCNSTFGRSDSSVLVCVKCANGWFEEGLQLTYFLLSDTLLLAVATSSVLGASATRQDSGVLLNQLLSFATVTQTVLSAMVQTAAYKMLSSSLRSCLDASSFISGMAQGESSWTMSRECLLASLGLPKTVWHVHLLGSLLQGLLLVVLICLQGFWFAFVVWTNCFAPSIAASFGRYLVGYRLEPESVGGVLHYPFLPPIPHAKETVLSVLGLSFLLTAGGWWMASNSKRSPAPDYVVFLVRNYKLQYRNWEIERLVRKMLLRLVTAALPISYSPALQMWCVCLILSASLMSYSLQQPYLEKTWNQVETTLLSIALVLAFSASAVLANEKHWGSSFDTQVFVLLAMAVLATGTTLTLSAFVAKRLYEES</sequence>
<evidence type="ECO:0000313" key="3">
    <source>
        <dbReference type="EMBL" id="CAE7332481.1"/>
    </source>
</evidence>
<feature type="region of interest" description="Disordered" evidence="1">
    <location>
        <begin position="256"/>
        <end position="289"/>
    </location>
</feature>
<keyword evidence="2" id="KW-0812">Transmembrane</keyword>
<protein>
    <submittedName>
        <fullName evidence="3">PmpB protein</fullName>
    </submittedName>
</protein>
<feature type="compositionally biased region" description="Polar residues" evidence="1">
    <location>
        <begin position="268"/>
        <end position="277"/>
    </location>
</feature>
<organism evidence="3 4">
    <name type="scientific">Symbiodinium necroappetens</name>
    <dbReference type="NCBI Taxonomy" id="1628268"/>
    <lineage>
        <taxon>Eukaryota</taxon>
        <taxon>Sar</taxon>
        <taxon>Alveolata</taxon>
        <taxon>Dinophyceae</taxon>
        <taxon>Suessiales</taxon>
        <taxon>Symbiodiniaceae</taxon>
        <taxon>Symbiodinium</taxon>
    </lineage>
</organism>
<accession>A0A812NQX8</accession>
<dbReference type="Proteomes" id="UP000601435">
    <property type="component" value="Unassembled WGS sequence"/>
</dbReference>
<keyword evidence="4" id="KW-1185">Reference proteome</keyword>
<keyword evidence="2" id="KW-0472">Membrane</keyword>
<comment type="caution">
    <text evidence="3">The sequence shown here is derived from an EMBL/GenBank/DDBJ whole genome shotgun (WGS) entry which is preliminary data.</text>
</comment>
<keyword evidence="2" id="KW-1133">Transmembrane helix</keyword>
<dbReference type="OrthoDB" id="422143at2759"/>
<gene>
    <name evidence="3" type="primary">pmpB</name>
    <name evidence="3" type="ORF">SNEC2469_LOCUS8453</name>
</gene>
<evidence type="ECO:0000256" key="1">
    <source>
        <dbReference type="SAM" id="MobiDB-lite"/>
    </source>
</evidence>
<evidence type="ECO:0000313" key="4">
    <source>
        <dbReference type="Proteomes" id="UP000601435"/>
    </source>
</evidence>
<dbReference type="PANTHER" id="PTHR11319">
    <property type="entry name" value="G PROTEIN-COUPLED RECEPTOR-RELATED"/>
    <property type="match status" value="1"/>
</dbReference>